<keyword evidence="2" id="KW-0732">Signal</keyword>
<dbReference type="RefSeq" id="WP_369234468.1">
    <property type="nucleotide sequence ID" value="NZ_CP163435.1"/>
</dbReference>
<dbReference type="InterPro" id="IPR039448">
    <property type="entry name" value="Beta_helix"/>
</dbReference>
<evidence type="ECO:0000313" key="4">
    <source>
        <dbReference type="EMBL" id="XDQ27212.1"/>
    </source>
</evidence>
<accession>A0AB39P9T6</accession>
<dbReference type="SMART" id="SM00710">
    <property type="entry name" value="PbH1"/>
    <property type="match status" value="8"/>
</dbReference>
<dbReference type="InterPro" id="IPR011050">
    <property type="entry name" value="Pectin_lyase_fold/virulence"/>
</dbReference>
<organism evidence="4">
    <name type="scientific">Streptomyces sp. R21</name>
    <dbReference type="NCBI Taxonomy" id="3238627"/>
    <lineage>
        <taxon>Bacteria</taxon>
        <taxon>Bacillati</taxon>
        <taxon>Actinomycetota</taxon>
        <taxon>Actinomycetes</taxon>
        <taxon>Kitasatosporales</taxon>
        <taxon>Streptomycetaceae</taxon>
        <taxon>Streptomyces</taxon>
    </lineage>
</organism>
<name>A0AB39P9T6_9ACTN</name>
<protein>
    <submittedName>
        <fullName evidence="4">Right-handed parallel beta-helix repeat-containing protein</fullName>
    </submittedName>
</protein>
<reference evidence="4" key="1">
    <citation type="submission" date="2024-07" db="EMBL/GenBank/DDBJ databases">
        <authorList>
            <person name="Yu S.T."/>
        </authorList>
    </citation>
    <scope>NUCLEOTIDE SEQUENCE</scope>
    <source>
        <strain evidence="4">R21</strain>
    </source>
</reference>
<dbReference type="PROSITE" id="PS51257">
    <property type="entry name" value="PROKAR_LIPOPROTEIN"/>
    <property type="match status" value="1"/>
</dbReference>
<dbReference type="Pfam" id="PF13229">
    <property type="entry name" value="Beta_helix"/>
    <property type="match status" value="1"/>
</dbReference>
<proteinExistence type="predicted"/>
<evidence type="ECO:0000256" key="2">
    <source>
        <dbReference type="SAM" id="SignalP"/>
    </source>
</evidence>
<feature type="chain" id="PRO_5044330101" evidence="2">
    <location>
        <begin position="37"/>
        <end position="450"/>
    </location>
</feature>
<feature type="signal peptide" evidence="2">
    <location>
        <begin position="1"/>
        <end position="36"/>
    </location>
</feature>
<evidence type="ECO:0000256" key="1">
    <source>
        <dbReference type="SAM" id="MobiDB-lite"/>
    </source>
</evidence>
<dbReference type="AlphaFoldDB" id="A0AB39P9T6"/>
<dbReference type="InterPro" id="IPR012334">
    <property type="entry name" value="Pectin_lyas_fold"/>
</dbReference>
<gene>
    <name evidence="4" type="ORF">AB5J56_21960</name>
</gene>
<evidence type="ECO:0000259" key="3">
    <source>
        <dbReference type="Pfam" id="PF13229"/>
    </source>
</evidence>
<dbReference type="InterPro" id="IPR006626">
    <property type="entry name" value="PbH1"/>
</dbReference>
<dbReference type="EMBL" id="CP163435">
    <property type="protein sequence ID" value="XDQ27212.1"/>
    <property type="molecule type" value="Genomic_DNA"/>
</dbReference>
<dbReference type="Gene3D" id="2.160.20.10">
    <property type="entry name" value="Single-stranded right-handed beta-helix, Pectin lyase-like"/>
    <property type="match status" value="1"/>
</dbReference>
<feature type="compositionally biased region" description="Pro residues" evidence="1">
    <location>
        <begin position="407"/>
        <end position="422"/>
    </location>
</feature>
<feature type="domain" description="Right handed beta helix" evidence="3">
    <location>
        <begin position="112"/>
        <end position="262"/>
    </location>
</feature>
<sequence>MRSNLIRLRRAGPRRVLPALCVGLLLALLSALSACGAGTGSGDDEGGGAALVRVPQDTPSLQKAVDRVRPGGLVLVSPGVYRESVRMTRPRVVLRGTDRGKVIVDGEFRRANGITVTGAGSVVENLTVRGHLANGVLFTGVTDRRLQSAAGAGGSAYDPLDTVKFPPLGGFRASYVTAYDNALYGIYAFDARDGIIERSYASGQADSGIYVGQCRPCRTVVRDNVTEHNAVGVEVTNASEELYLLGNRASRNRVGLTVNSNDMEALGPQHRAVVAGNAFTDNNDDRSPEQADGGFGIGVGAGGARDNLFTRNLVTGNHTGGLLLSDVQGYPARGNTVRGNRVTGNGTDLVLATSGTGGNCFTDNGGSVTASPRGLPRCGAATAAQASGGGRVRALPQPPGISFRDVPAPPAQPSLPGPPTAPARPAVGLPGRVDPDTFPLPGSARAVPRP</sequence>
<dbReference type="SUPFAM" id="SSF51126">
    <property type="entry name" value="Pectin lyase-like"/>
    <property type="match status" value="1"/>
</dbReference>
<feature type="region of interest" description="Disordered" evidence="1">
    <location>
        <begin position="385"/>
        <end position="450"/>
    </location>
</feature>